<dbReference type="AlphaFoldDB" id="A0A3M9NEW1"/>
<evidence type="ECO:0000313" key="1">
    <source>
        <dbReference type="EMBL" id="RNI36314.1"/>
    </source>
</evidence>
<proteinExistence type="predicted"/>
<accession>A0A3M9NEW1</accession>
<gene>
    <name evidence="1" type="ORF">EFY79_11595</name>
</gene>
<dbReference type="Proteomes" id="UP000267223">
    <property type="component" value="Unassembled WGS sequence"/>
</dbReference>
<reference evidence="1 2" key="1">
    <citation type="submission" date="2018-11" db="EMBL/GenBank/DDBJ databases">
        <title>Draft genome sequence of Ferruginibacter sp. BO-59.</title>
        <authorList>
            <person name="Im W.T."/>
        </authorList>
    </citation>
    <scope>NUCLEOTIDE SEQUENCE [LARGE SCALE GENOMIC DNA]</scope>
    <source>
        <strain evidence="1 2">BO-59</strain>
    </source>
</reference>
<keyword evidence="2" id="KW-1185">Reference proteome</keyword>
<sequence>MIEKSVEKFSIHLNKICVSWEGTKCGLFTRIKTTLAKQEELLNLIQTRQVRILAFPTGKTIFPQPIVNIFYKRKSR</sequence>
<protein>
    <submittedName>
        <fullName evidence="1">Uncharacterized protein</fullName>
    </submittedName>
</protein>
<name>A0A3M9NEW1_9BACT</name>
<dbReference type="EMBL" id="RJJR01000008">
    <property type="protein sequence ID" value="RNI36314.1"/>
    <property type="molecule type" value="Genomic_DNA"/>
</dbReference>
<comment type="caution">
    <text evidence="1">The sequence shown here is derived from an EMBL/GenBank/DDBJ whole genome shotgun (WGS) entry which is preliminary data.</text>
</comment>
<evidence type="ECO:0000313" key="2">
    <source>
        <dbReference type="Proteomes" id="UP000267223"/>
    </source>
</evidence>
<organism evidence="1 2">
    <name type="scientific">Hanamia caeni</name>
    <dbReference type="NCBI Taxonomy" id="2294116"/>
    <lineage>
        <taxon>Bacteria</taxon>
        <taxon>Pseudomonadati</taxon>
        <taxon>Bacteroidota</taxon>
        <taxon>Chitinophagia</taxon>
        <taxon>Chitinophagales</taxon>
        <taxon>Chitinophagaceae</taxon>
        <taxon>Hanamia</taxon>
    </lineage>
</organism>